<dbReference type="FunFam" id="2.60.40.2660:FF:000001">
    <property type="entry name" value="Ankyrin-3 isoform 2"/>
    <property type="match status" value="1"/>
</dbReference>
<evidence type="ECO:0000256" key="5">
    <source>
        <dbReference type="ARBA" id="ARBA00022737"/>
    </source>
</evidence>
<accession>A0A5A9NNK3</accession>
<dbReference type="FunFam" id="2.60.220.30:FF:000001">
    <property type="entry name" value="Ankyrin-3 isoform 2"/>
    <property type="match status" value="1"/>
</dbReference>
<feature type="region of interest" description="Disordered" evidence="8">
    <location>
        <begin position="733"/>
        <end position="799"/>
    </location>
</feature>
<dbReference type="Gene3D" id="2.60.220.30">
    <property type="match status" value="2"/>
</dbReference>
<keyword evidence="6" id="KW-0040">ANK repeat</keyword>
<evidence type="ECO:0000256" key="8">
    <source>
        <dbReference type="SAM" id="MobiDB-lite"/>
    </source>
</evidence>
<dbReference type="SMART" id="SM00218">
    <property type="entry name" value="ZU5"/>
    <property type="match status" value="1"/>
</dbReference>
<keyword evidence="3" id="KW-0963">Cytoplasm</keyword>
<evidence type="ECO:0000313" key="12">
    <source>
        <dbReference type="Proteomes" id="UP000324632"/>
    </source>
</evidence>
<dbReference type="InterPro" id="IPR000488">
    <property type="entry name" value="Death_dom"/>
</dbReference>
<evidence type="ECO:0000259" key="9">
    <source>
        <dbReference type="PROSITE" id="PS50017"/>
    </source>
</evidence>
<protein>
    <submittedName>
        <fullName evidence="11">Ankyrin-3</fullName>
    </submittedName>
</protein>
<feature type="compositionally biased region" description="Basic and acidic residues" evidence="8">
    <location>
        <begin position="743"/>
        <end position="752"/>
    </location>
</feature>
<evidence type="ECO:0000256" key="4">
    <source>
        <dbReference type="ARBA" id="ARBA00022553"/>
    </source>
</evidence>
<feature type="domain" description="Death" evidence="9">
    <location>
        <begin position="635"/>
        <end position="719"/>
    </location>
</feature>
<feature type="region of interest" description="Disordered" evidence="8">
    <location>
        <begin position="853"/>
        <end position="914"/>
    </location>
</feature>
<dbReference type="GO" id="GO:0016020">
    <property type="term" value="C:membrane"/>
    <property type="evidence" value="ECO:0007669"/>
    <property type="project" value="UniProtKB-SubCell"/>
</dbReference>
<dbReference type="Proteomes" id="UP000324632">
    <property type="component" value="Chromosome 15"/>
</dbReference>
<feature type="domain" description="ZU5" evidence="10">
    <location>
        <begin position="136"/>
        <end position="291"/>
    </location>
</feature>
<dbReference type="PROSITE" id="PS50017">
    <property type="entry name" value="DEATH_DOMAIN"/>
    <property type="match status" value="1"/>
</dbReference>
<keyword evidence="4" id="KW-0597">Phosphoprotein</keyword>
<dbReference type="PANTHER" id="PTHR24123:SF74">
    <property type="entry name" value="ANKYRIN 3"/>
    <property type="match status" value="1"/>
</dbReference>
<keyword evidence="7" id="KW-0472">Membrane</keyword>
<dbReference type="InterPro" id="IPR051165">
    <property type="entry name" value="Multifunctional_ANK_Repeat"/>
</dbReference>
<reference evidence="11 12" key="1">
    <citation type="journal article" date="2019" name="Mol. Ecol. Resour.">
        <title>Chromosome-level genome assembly of Triplophysa tibetana, a fish adapted to the harsh high-altitude environment of the Tibetan Plateau.</title>
        <authorList>
            <person name="Yang X."/>
            <person name="Liu H."/>
            <person name="Ma Z."/>
            <person name="Zou Y."/>
            <person name="Zou M."/>
            <person name="Mao Y."/>
            <person name="Li X."/>
            <person name="Wang H."/>
            <person name="Chen T."/>
            <person name="Wang W."/>
            <person name="Yang R."/>
        </authorList>
    </citation>
    <scope>NUCLEOTIDE SEQUENCE [LARGE SCALE GENOMIC DNA]</scope>
    <source>
        <strain evidence="11">TTIB1903HZAU</strain>
        <tissue evidence="11">Muscle</tissue>
    </source>
</reference>
<evidence type="ECO:0000313" key="11">
    <source>
        <dbReference type="EMBL" id="KAA0711043.1"/>
    </source>
</evidence>
<feature type="compositionally biased region" description="Polar residues" evidence="8">
    <location>
        <begin position="777"/>
        <end position="794"/>
    </location>
</feature>
<evidence type="ECO:0000256" key="6">
    <source>
        <dbReference type="ARBA" id="ARBA00023043"/>
    </source>
</evidence>
<dbReference type="EMBL" id="SOYY01000015">
    <property type="protein sequence ID" value="KAA0711043.1"/>
    <property type="molecule type" value="Genomic_DNA"/>
</dbReference>
<keyword evidence="12" id="KW-1185">Reference proteome</keyword>
<dbReference type="PANTHER" id="PTHR24123">
    <property type="entry name" value="ANKYRIN REPEAT-CONTAINING"/>
    <property type="match status" value="1"/>
</dbReference>
<name>A0A5A9NNK3_9TELE</name>
<gene>
    <name evidence="11" type="ORF">E1301_Tti002849</name>
</gene>
<dbReference type="FunFam" id="1.10.533.10:FF:000002">
    <property type="entry name" value="Ankyrin-3 isoform 2"/>
    <property type="match status" value="1"/>
</dbReference>
<feature type="compositionally biased region" description="Polar residues" evidence="8">
    <location>
        <begin position="854"/>
        <end position="867"/>
    </location>
</feature>
<dbReference type="GO" id="GO:0007165">
    <property type="term" value="P:signal transduction"/>
    <property type="evidence" value="ECO:0007669"/>
    <property type="project" value="InterPro"/>
</dbReference>
<dbReference type="CDD" id="cd08803">
    <property type="entry name" value="Death_ank3"/>
    <property type="match status" value="1"/>
</dbReference>
<evidence type="ECO:0000256" key="2">
    <source>
        <dbReference type="ARBA" id="ARBA00004496"/>
    </source>
</evidence>
<dbReference type="InterPro" id="IPR040745">
    <property type="entry name" value="Ankyrin_UPA"/>
</dbReference>
<feature type="compositionally biased region" description="Acidic residues" evidence="8">
    <location>
        <begin position="1"/>
        <end position="10"/>
    </location>
</feature>
<dbReference type="InterPro" id="IPR000906">
    <property type="entry name" value="ZU5_dom"/>
</dbReference>
<dbReference type="GO" id="GO:0005737">
    <property type="term" value="C:cytoplasm"/>
    <property type="evidence" value="ECO:0007669"/>
    <property type="project" value="UniProtKB-SubCell"/>
</dbReference>
<organism evidence="11 12">
    <name type="scientific">Triplophysa tibetana</name>
    <dbReference type="NCBI Taxonomy" id="1572043"/>
    <lineage>
        <taxon>Eukaryota</taxon>
        <taxon>Metazoa</taxon>
        <taxon>Chordata</taxon>
        <taxon>Craniata</taxon>
        <taxon>Vertebrata</taxon>
        <taxon>Euteleostomi</taxon>
        <taxon>Actinopterygii</taxon>
        <taxon>Neopterygii</taxon>
        <taxon>Teleostei</taxon>
        <taxon>Ostariophysi</taxon>
        <taxon>Cypriniformes</taxon>
        <taxon>Nemacheilidae</taxon>
        <taxon>Triplophysa</taxon>
    </lineage>
</organism>
<dbReference type="Pfam" id="PF00531">
    <property type="entry name" value="Death"/>
    <property type="match status" value="1"/>
</dbReference>
<feature type="domain" description="ZU5" evidence="10">
    <location>
        <begin position="293"/>
        <end position="438"/>
    </location>
</feature>
<dbReference type="SUPFAM" id="SSF47986">
    <property type="entry name" value="DEATH domain"/>
    <property type="match status" value="1"/>
</dbReference>
<proteinExistence type="predicted"/>
<feature type="region of interest" description="Disordered" evidence="8">
    <location>
        <begin position="1"/>
        <end position="36"/>
    </location>
</feature>
<evidence type="ECO:0000256" key="7">
    <source>
        <dbReference type="ARBA" id="ARBA00023136"/>
    </source>
</evidence>
<feature type="region of interest" description="Disordered" evidence="8">
    <location>
        <begin position="809"/>
        <end position="828"/>
    </location>
</feature>
<dbReference type="AlphaFoldDB" id="A0A5A9NNK3"/>
<dbReference type="InterPro" id="IPR037971">
    <property type="entry name" value="Ank3_Death"/>
</dbReference>
<evidence type="ECO:0000256" key="3">
    <source>
        <dbReference type="ARBA" id="ARBA00022490"/>
    </source>
</evidence>
<dbReference type="PROSITE" id="PS51145">
    <property type="entry name" value="ZU5"/>
    <property type="match status" value="2"/>
</dbReference>
<dbReference type="Gene3D" id="2.60.40.2660">
    <property type="match status" value="1"/>
</dbReference>
<dbReference type="Pfam" id="PF00791">
    <property type="entry name" value="ZU5"/>
    <property type="match status" value="1"/>
</dbReference>
<dbReference type="Pfam" id="PF17809">
    <property type="entry name" value="UPA_2"/>
    <property type="match status" value="1"/>
</dbReference>
<evidence type="ECO:0000256" key="1">
    <source>
        <dbReference type="ARBA" id="ARBA00004370"/>
    </source>
</evidence>
<dbReference type="FunFam" id="2.60.220.30:FF:000002">
    <property type="entry name" value="Ankyrin-3 isoform 2"/>
    <property type="match status" value="1"/>
</dbReference>
<keyword evidence="5" id="KW-0677">Repeat</keyword>
<comment type="subcellular location">
    <subcellularLocation>
        <location evidence="2">Cytoplasm</location>
    </subcellularLocation>
    <subcellularLocation>
        <location evidence="1">Membrane</location>
    </subcellularLocation>
</comment>
<dbReference type="Gene3D" id="1.10.533.10">
    <property type="entry name" value="Death Domain, Fas"/>
    <property type="match status" value="1"/>
</dbReference>
<dbReference type="InterPro" id="IPR011029">
    <property type="entry name" value="DEATH-like_dom_sf"/>
</dbReference>
<feature type="compositionally biased region" description="Basic and acidic residues" evidence="8">
    <location>
        <begin position="809"/>
        <end position="818"/>
    </location>
</feature>
<evidence type="ECO:0000259" key="10">
    <source>
        <dbReference type="PROSITE" id="PS51145"/>
    </source>
</evidence>
<dbReference type="SMART" id="SM00005">
    <property type="entry name" value="DEATH"/>
    <property type="match status" value="1"/>
</dbReference>
<sequence>MNEFLDMSDDEAVKDHEAQTVEEGEDAMTGETEKYLRPQDLRELGDDSLPQEGYMGFSIGARSASPRISSDRSNTLNRSSFARDSMMIEEMLAPTKDTHLAVTREYNSECMRRYSWTPDTVDHSHNTVCSPVHSGFLVSFMVDARGGSMRGSRHDGMRIIVPPRKCQAPTRITCRLAKRHRLAYPPPMVEGEGLVSRLVEMGPAGAQFLGPVIVETPHFGSMRGKERELIILRSDNGETWKEHHYDCKATELTSILNGMDEEMDSPAELEKKRICRIITKDFPQYFAVVSRIKQESDHMGPEGGLLSSEAVPMVKASFPQGALTKKIRVGLQAQPVPEDMVRTNIGNRASFSPIVTVEPRRRKFHKPITMTIPVPPRSKEAVGRKGESAPCLRLLCSITGGTSPAQWEDITGTTPLSFVTDCVSFTTNVSARFWLADCQQISETVGLASQLYRELICVPYLAKFVVFAKVIDPVESCMRCFCMTDDKVDKTLEQQENFEEVARSKDIEILEGKPIYVDCCGNISPLIKSGQPLIFHFYAFKENRLPFNIKVRDMGQEPCGRISFLREPKTAKGLPQSAICNLNFTLPTHRKEMESDPDDENDKDRRHTFASLALRKRYSYLADPASSPQSPCERTDLRMAIVADHLGLSWTELAREMNFSVDEINHIRTENPNSLTAQSFMLLKKWVSRDGKNATTDALTAVLTKVNRMDIVTLLEGPIFDYGWLSETSNVNAEHPTSGRSLGSDHLDRQDNSQENSSDSITSSSRGDSGKPRQNGEHSNTTPHSPASQESTSGVKAGAGRQEGALIAEHKVQGEEARNIPGESVSEEHFIDEDGTIISRKVIRKVICRVDTPTPENQDLGSATGSQEAPAALGMGSAPLCPDIQTHLADHAEGGVSKVRKKEEKRLSERKHHS</sequence>
<feature type="compositionally biased region" description="Low complexity" evidence="8">
    <location>
        <begin position="753"/>
        <end position="767"/>
    </location>
</feature>
<comment type="caution">
    <text evidence="11">The sequence shown here is derived from an EMBL/GenBank/DDBJ whole genome shotgun (WGS) entry which is preliminary data.</text>
</comment>